<dbReference type="OrthoDB" id="1903117at2759"/>
<dbReference type="EMBL" id="LFYR01000667">
    <property type="protein sequence ID" value="KMZ71624.1"/>
    <property type="molecule type" value="Genomic_DNA"/>
</dbReference>
<dbReference type="Proteomes" id="UP000036987">
    <property type="component" value="Unassembled WGS sequence"/>
</dbReference>
<dbReference type="Pfam" id="PF01789">
    <property type="entry name" value="PsbP"/>
    <property type="match status" value="1"/>
</dbReference>
<dbReference type="AlphaFoldDB" id="A0A0K9PRQ9"/>
<dbReference type="SUPFAM" id="SSF55724">
    <property type="entry name" value="Mog1p/PsbP-like"/>
    <property type="match status" value="1"/>
</dbReference>
<dbReference type="OMA" id="FIRCEYQ"/>
<evidence type="ECO:0000259" key="1">
    <source>
        <dbReference type="Pfam" id="PF01789"/>
    </source>
</evidence>
<dbReference type="PANTHER" id="PTHR31407:SF7">
    <property type="entry name" value="PSBP DOMAIN-CONTAINING PROTEIN 5, CHLOROPLASTIC"/>
    <property type="match status" value="1"/>
</dbReference>
<protein>
    <submittedName>
        <fullName evidence="2">PsbP domain-containing protein</fullName>
    </submittedName>
</protein>
<dbReference type="PANTHER" id="PTHR31407">
    <property type="match status" value="1"/>
</dbReference>
<accession>A0A0K9PRQ9</accession>
<sequence>MAAPLFSPRPPKTPFSVAGATFSSIPSLFSSTPNHFSYHCQVAKRSRLVTSSYPEPVSGNSFGKRDLVLFGLSSSASLLLPSCASASTELDREIKMETVVDDINAYSFIYPTESPSKNTTLKWIISRKPERYSSAPPLSPNARQRIVSERVDLINNLIISVSIGPPNSSFLTSSDKTTWTAKNVADSVLSDKAALRVTTTQRKAESSVLDTHSGDVDGETYWYCEYLVRKSPTKSVPESNLFRHYVASIFERDGYLYTLNASTLSKQWPSMGSVLQKTASSFRQIPPTENYVPPFKDPWRFW</sequence>
<gene>
    <name evidence="2" type="ORF">ZOSMA_178G00120</name>
</gene>
<keyword evidence="3" id="KW-1185">Reference proteome</keyword>
<dbReference type="STRING" id="29655.A0A0K9PRQ9"/>
<dbReference type="InterPro" id="IPR002683">
    <property type="entry name" value="PsbP_C"/>
</dbReference>
<proteinExistence type="predicted"/>
<dbReference type="GO" id="GO:0009654">
    <property type="term" value="C:photosystem II oxygen evolving complex"/>
    <property type="evidence" value="ECO:0007669"/>
    <property type="project" value="InterPro"/>
</dbReference>
<name>A0A0K9PRQ9_ZOSMR</name>
<dbReference type="Gene3D" id="3.40.1000.10">
    <property type="entry name" value="Mog1/PsbP, alpha/beta/alpha sandwich"/>
    <property type="match status" value="1"/>
</dbReference>
<evidence type="ECO:0000313" key="3">
    <source>
        <dbReference type="Proteomes" id="UP000036987"/>
    </source>
</evidence>
<dbReference type="GO" id="GO:0009535">
    <property type="term" value="C:chloroplast thylakoid membrane"/>
    <property type="evidence" value="ECO:0000318"/>
    <property type="project" value="GO_Central"/>
</dbReference>
<dbReference type="GO" id="GO:0019898">
    <property type="term" value="C:extrinsic component of membrane"/>
    <property type="evidence" value="ECO:0007669"/>
    <property type="project" value="InterPro"/>
</dbReference>
<organism evidence="2 3">
    <name type="scientific">Zostera marina</name>
    <name type="common">Eelgrass</name>
    <dbReference type="NCBI Taxonomy" id="29655"/>
    <lineage>
        <taxon>Eukaryota</taxon>
        <taxon>Viridiplantae</taxon>
        <taxon>Streptophyta</taxon>
        <taxon>Embryophyta</taxon>
        <taxon>Tracheophyta</taxon>
        <taxon>Spermatophyta</taxon>
        <taxon>Magnoliopsida</taxon>
        <taxon>Liliopsida</taxon>
        <taxon>Zosteraceae</taxon>
        <taxon>Zostera</taxon>
    </lineage>
</organism>
<feature type="domain" description="PsbP C-terminal" evidence="1">
    <location>
        <begin position="97"/>
        <end position="283"/>
    </location>
</feature>
<comment type="caution">
    <text evidence="2">The sequence shown here is derived from an EMBL/GenBank/DDBJ whole genome shotgun (WGS) entry which is preliminary data.</text>
</comment>
<dbReference type="InterPro" id="IPR016123">
    <property type="entry name" value="Mog1/PsbP_a/b/a-sand"/>
</dbReference>
<dbReference type="GO" id="GO:0048564">
    <property type="term" value="P:photosystem I assembly"/>
    <property type="evidence" value="ECO:0000318"/>
    <property type="project" value="GO_Central"/>
</dbReference>
<evidence type="ECO:0000313" key="2">
    <source>
        <dbReference type="EMBL" id="KMZ71624.1"/>
    </source>
</evidence>
<dbReference type="GO" id="GO:0005509">
    <property type="term" value="F:calcium ion binding"/>
    <property type="evidence" value="ECO:0007669"/>
    <property type="project" value="InterPro"/>
</dbReference>
<reference evidence="3" key="1">
    <citation type="journal article" date="2016" name="Nature">
        <title>The genome of the seagrass Zostera marina reveals angiosperm adaptation to the sea.</title>
        <authorList>
            <person name="Olsen J.L."/>
            <person name="Rouze P."/>
            <person name="Verhelst B."/>
            <person name="Lin Y.-C."/>
            <person name="Bayer T."/>
            <person name="Collen J."/>
            <person name="Dattolo E."/>
            <person name="De Paoli E."/>
            <person name="Dittami S."/>
            <person name="Maumus F."/>
            <person name="Michel G."/>
            <person name="Kersting A."/>
            <person name="Lauritano C."/>
            <person name="Lohaus R."/>
            <person name="Toepel M."/>
            <person name="Tonon T."/>
            <person name="Vanneste K."/>
            <person name="Amirebrahimi M."/>
            <person name="Brakel J."/>
            <person name="Bostroem C."/>
            <person name="Chovatia M."/>
            <person name="Grimwood J."/>
            <person name="Jenkins J.W."/>
            <person name="Jueterbock A."/>
            <person name="Mraz A."/>
            <person name="Stam W.T."/>
            <person name="Tice H."/>
            <person name="Bornberg-Bauer E."/>
            <person name="Green P.J."/>
            <person name="Pearson G.A."/>
            <person name="Procaccini G."/>
            <person name="Duarte C.M."/>
            <person name="Schmutz J."/>
            <person name="Reusch T.B.H."/>
            <person name="Van de Peer Y."/>
        </authorList>
    </citation>
    <scope>NUCLEOTIDE SEQUENCE [LARGE SCALE GENOMIC DNA]</scope>
    <source>
        <strain evidence="3">cv. Finnish</strain>
    </source>
</reference>